<dbReference type="SFLD" id="SFLDS00029">
    <property type="entry name" value="Radical_SAM"/>
    <property type="match status" value="1"/>
</dbReference>
<dbReference type="GO" id="GO:0003824">
    <property type="term" value="F:catalytic activity"/>
    <property type="evidence" value="ECO:0007669"/>
    <property type="project" value="InterPro"/>
</dbReference>
<dbReference type="InterPro" id="IPR058240">
    <property type="entry name" value="rSAM_sf"/>
</dbReference>
<evidence type="ECO:0000256" key="3">
    <source>
        <dbReference type="ARBA" id="ARBA00022723"/>
    </source>
</evidence>
<sequence length="455" mass="51669">MTPKRPKWPGITWRPCVRESGPWILGVNPWVYDFAAYNLWARPAGLLVCLDMLSKAGARTALMDCMDRTWQDQPWPAAGYTGAGRYPRTVLPRPGVLADVPRQYSRYGLPGDRVEKALARLDPPPDLILITSIMTYWYPGIVAAVRMLRRLWPGVPVCLGGVYATLCREHALRLDVDLVISGPLEDEDNWAKVWNLLGSSPPELPRDAGMSLDTSFYTQSGYSVIMGSRGCPFRCSYCSGYRLYPGFRQAEAGLLFEHIRREYMRGIRDFAFYDDALLVNARNLLIPLLDKIISSRMEIRLHTPNALHVRYLDLEVCRLFYRAGLHTIRLGFETGAFGSRPDRKLASDEWSQGMHNLLQAGFEKEQMAAYVLFGLPGQDNAEVLQSIREVRRWGIRPELTQYSPIPGSEMFEEAKNYTWLDLDDPLAHNNSIWPCVPGGFTWAKRNYWSRIAAGA</sequence>
<dbReference type="InterPro" id="IPR036724">
    <property type="entry name" value="Cobalamin-bd_sf"/>
</dbReference>
<dbReference type="SUPFAM" id="SSF52242">
    <property type="entry name" value="Cobalamin (vitamin B12)-binding domain"/>
    <property type="match status" value="1"/>
</dbReference>
<dbReference type="GO" id="GO:0051536">
    <property type="term" value="F:iron-sulfur cluster binding"/>
    <property type="evidence" value="ECO:0007669"/>
    <property type="project" value="UniProtKB-KW"/>
</dbReference>
<dbReference type="PROSITE" id="PS51918">
    <property type="entry name" value="RADICAL_SAM"/>
    <property type="match status" value="1"/>
</dbReference>
<dbReference type="InterPro" id="IPR007197">
    <property type="entry name" value="rSAM"/>
</dbReference>
<keyword evidence="8" id="KW-1185">Reference proteome</keyword>
<dbReference type="GO" id="GO:0046872">
    <property type="term" value="F:metal ion binding"/>
    <property type="evidence" value="ECO:0007669"/>
    <property type="project" value="UniProtKB-KW"/>
</dbReference>
<dbReference type="CDD" id="cd01335">
    <property type="entry name" value="Radical_SAM"/>
    <property type="match status" value="1"/>
</dbReference>
<dbReference type="SMART" id="SM00729">
    <property type="entry name" value="Elp3"/>
    <property type="match status" value="1"/>
</dbReference>
<accession>D6SQ19</accession>
<evidence type="ECO:0000313" key="7">
    <source>
        <dbReference type="EMBL" id="EFI34845.1"/>
    </source>
</evidence>
<dbReference type="Gene3D" id="3.20.20.70">
    <property type="entry name" value="Aldolase class I"/>
    <property type="match status" value="1"/>
</dbReference>
<dbReference type="Pfam" id="PF04055">
    <property type="entry name" value="Radical_SAM"/>
    <property type="match status" value="1"/>
</dbReference>
<dbReference type="InterPro" id="IPR051198">
    <property type="entry name" value="BchE-like"/>
</dbReference>
<comment type="cofactor">
    <cofactor evidence="1">
        <name>[4Fe-4S] cluster</name>
        <dbReference type="ChEBI" id="CHEBI:49883"/>
    </cofactor>
</comment>
<evidence type="ECO:0000256" key="1">
    <source>
        <dbReference type="ARBA" id="ARBA00001966"/>
    </source>
</evidence>
<evidence type="ECO:0000256" key="5">
    <source>
        <dbReference type="ARBA" id="ARBA00023014"/>
    </source>
</evidence>
<dbReference type="Proteomes" id="UP000005496">
    <property type="component" value="Unassembled WGS sequence"/>
</dbReference>
<feature type="domain" description="Radical SAM core" evidence="6">
    <location>
        <begin position="217"/>
        <end position="435"/>
    </location>
</feature>
<protein>
    <submittedName>
        <fullName evidence="7">Radical SAM domain protein</fullName>
    </submittedName>
</protein>
<dbReference type="InterPro" id="IPR013785">
    <property type="entry name" value="Aldolase_TIM"/>
</dbReference>
<dbReference type="OrthoDB" id="9804952at2"/>
<evidence type="ECO:0000313" key="8">
    <source>
        <dbReference type="Proteomes" id="UP000005496"/>
    </source>
</evidence>
<gene>
    <name evidence="7" type="ORF">Dthio_PD2236</name>
</gene>
<dbReference type="Gene3D" id="3.40.50.280">
    <property type="entry name" value="Cobalamin-binding domain"/>
    <property type="match status" value="1"/>
</dbReference>
<evidence type="ECO:0000256" key="2">
    <source>
        <dbReference type="ARBA" id="ARBA00022691"/>
    </source>
</evidence>
<keyword evidence="4" id="KW-0408">Iron</keyword>
<dbReference type="AlphaFoldDB" id="D6SQ19"/>
<dbReference type="SFLD" id="SFLDG01082">
    <property type="entry name" value="B12-binding_domain_containing"/>
    <property type="match status" value="1"/>
</dbReference>
<organism evidence="7 8">
    <name type="scientific">Desulfonatronospira thiodismutans ASO3-1</name>
    <dbReference type="NCBI Taxonomy" id="555779"/>
    <lineage>
        <taxon>Bacteria</taxon>
        <taxon>Pseudomonadati</taxon>
        <taxon>Thermodesulfobacteriota</taxon>
        <taxon>Desulfovibrionia</taxon>
        <taxon>Desulfovibrionales</taxon>
        <taxon>Desulfonatronovibrionaceae</taxon>
        <taxon>Desulfonatronospira</taxon>
    </lineage>
</organism>
<keyword evidence="5" id="KW-0411">Iron-sulfur</keyword>
<dbReference type="eggNOG" id="COG1032">
    <property type="taxonomic scope" value="Bacteria"/>
</dbReference>
<dbReference type="EMBL" id="ACJN02000002">
    <property type="protein sequence ID" value="EFI34845.1"/>
    <property type="molecule type" value="Genomic_DNA"/>
</dbReference>
<dbReference type="InterPro" id="IPR006638">
    <property type="entry name" value="Elp3/MiaA/NifB-like_rSAM"/>
</dbReference>
<comment type="caution">
    <text evidence="7">The sequence shown here is derived from an EMBL/GenBank/DDBJ whole genome shotgun (WGS) entry which is preliminary data.</text>
</comment>
<dbReference type="GO" id="GO:0031419">
    <property type="term" value="F:cobalamin binding"/>
    <property type="evidence" value="ECO:0007669"/>
    <property type="project" value="InterPro"/>
</dbReference>
<evidence type="ECO:0000259" key="6">
    <source>
        <dbReference type="PROSITE" id="PS51918"/>
    </source>
</evidence>
<name>D6SQ19_9BACT</name>
<evidence type="ECO:0000256" key="4">
    <source>
        <dbReference type="ARBA" id="ARBA00023004"/>
    </source>
</evidence>
<dbReference type="GO" id="GO:0005829">
    <property type="term" value="C:cytosol"/>
    <property type="evidence" value="ECO:0007669"/>
    <property type="project" value="TreeGrafter"/>
</dbReference>
<dbReference type="SUPFAM" id="SSF102114">
    <property type="entry name" value="Radical SAM enzymes"/>
    <property type="match status" value="1"/>
</dbReference>
<dbReference type="PANTHER" id="PTHR43409">
    <property type="entry name" value="ANAEROBIC MAGNESIUM-PROTOPORPHYRIN IX MONOMETHYL ESTER CYCLASE-RELATED"/>
    <property type="match status" value="1"/>
</dbReference>
<reference evidence="7" key="1">
    <citation type="submission" date="2010-05" db="EMBL/GenBank/DDBJ databases">
        <title>The draft genome of Desulfonatronospira thiodismutans ASO3-1.</title>
        <authorList>
            <consortium name="US DOE Joint Genome Institute (JGI-PGF)"/>
            <person name="Lucas S."/>
            <person name="Copeland A."/>
            <person name="Lapidus A."/>
            <person name="Cheng J.-F."/>
            <person name="Bruce D."/>
            <person name="Goodwin L."/>
            <person name="Pitluck S."/>
            <person name="Chertkov O."/>
            <person name="Brettin T."/>
            <person name="Detter J.C."/>
            <person name="Han C."/>
            <person name="Land M.L."/>
            <person name="Hauser L."/>
            <person name="Kyrpides N."/>
            <person name="Mikhailova N."/>
            <person name="Muyzer G."/>
            <person name="Woyke T."/>
        </authorList>
    </citation>
    <scope>NUCLEOTIDE SEQUENCE [LARGE SCALE GENOMIC DNA]</scope>
    <source>
        <strain evidence="7">ASO3-1</strain>
    </source>
</reference>
<proteinExistence type="predicted"/>
<keyword evidence="2" id="KW-0949">S-adenosyl-L-methionine</keyword>
<keyword evidence="3" id="KW-0479">Metal-binding</keyword>
<dbReference type="PANTHER" id="PTHR43409:SF15">
    <property type="entry name" value="PUTATIVE-RELATED"/>
    <property type="match status" value="1"/>
</dbReference>